<evidence type="ECO:0000313" key="4">
    <source>
        <dbReference type="EMBL" id="PND36707.1"/>
    </source>
</evidence>
<keyword evidence="6" id="KW-1185">Reference proteome</keyword>
<comment type="caution">
    <text evidence="4">The sequence shown here is derived from an EMBL/GenBank/DDBJ whole genome shotgun (WGS) entry which is preliminary data.</text>
</comment>
<dbReference type="Pfam" id="PF05356">
    <property type="entry name" value="Phage_Coat_B"/>
    <property type="match status" value="1"/>
</dbReference>
<dbReference type="AlphaFoldDB" id="A0A2N8KTC4"/>
<keyword evidence="2" id="KW-0732">Signal</keyword>
<feature type="signal peptide" evidence="2">
    <location>
        <begin position="1"/>
        <end position="32"/>
    </location>
</feature>
<feature type="transmembrane region" description="Helical" evidence="1">
    <location>
        <begin position="48"/>
        <end position="67"/>
    </location>
</feature>
<dbReference type="EMBL" id="POSP01000003">
    <property type="protein sequence ID" value="PND36713.1"/>
    <property type="molecule type" value="Genomic_DNA"/>
</dbReference>
<evidence type="ECO:0000313" key="5">
    <source>
        <dbReference type="EMBL" id="PND36713.1"/>
    </source>
</evidence>
<evidence type="ECO:0000313" key="3">
    <source>
        <dbReference type="EMBL" id="PND36611.1"/>
    </source>
</evidence>
<keyword evidence="4" id="KW-0808">Transferase</keyword>
<evidence type="ECO:0000313" key="6">
    <source>
        <dbReference type="Proteomes" id="UP000235916"/>
    </source>
</evidence>
<accession>A0A2N8KTC4</accession>
<evidence type="ECO:0000256" key="2">
    <source>
        <dbReference type="SAM" id="SignalP"/>
    </source>
</evidence>
<dbReference type="Proteomes" id="UP000235916">
    <property type="component" value="Unassembled WGS sequence"/>
</dbReference>
<feature type="chain" id="PRO_5014564574" evidence="2">
    <location>
        <begin position="33"/>
        <end position="74"/>
    </location>
</feature>
<dbReference type="RefSeq" id="WP_102766639.1">
    <property type="nucleotide sequence ID" value="NZ_POSP01000003.1"/>
</dbReference>
<keyword evidence="1" id="KW-0472">Membrane</keyword>
<name>A0A2N8KTC4_9BURK</name>
<keyword evidence="1" id="KW-0812">Transmembrane</keyword>
<organism evidence="4 6">
    <name type="scientific">Kinneretia aquatilis</name>
    <dbReference type="NCBI Taxonomy" id="2070761"/>
    <lineage>
        <taxon>Bacteria</taxon>
        <taxon>Pseudomonadati</taxon>
        <taxon>Pseudomonadota</taxon>
        <taxon>Betaproteobacteria</taxon>
        <taxon>Burkholderiales</taxon>
        <taxon>Sphaerotilaceae</taxon>
        <taxon>Roseateles</taxon>
    </lineage>
</organism>
<keyword evidence="1" id="KW-1133">Transmembrane helix</keyword>
<gene>
    <name evidence="4" type="ORF">C1O66_03545</name>
    <name evidence="5" type="ORF">C1O66_03585</name>
    <name evidence="3" type="ORF">C1O66_23385</name>
</gene>
<dbReference type="GO" id="GO:0008168">
    <property type="term" value="F:methyltransferase activity"/>
    <property type="evidence" value="ECO:0007669"/>
    <property type="project" value="UniProtKB-KW"/>
</dbReference>
<dbReference type="InterPro" id="IPR008020">
    <property type="entry name" value="G8P"/>
</dbReference>
<evidence type="ECO:0000256" key="1">
    <source>
        <dbReference type="SAM" id="Phobius"/>
    </source>
</evidence>
<sequence>MNKMFARVVANKKARAGLVAVGSLVGSTASHAAIDTTAAVATITEAGAAVLVIGLAVFGVVVATKVFKWMARAA</sequence>
<proteinExistence type="predicted"/>
<protein>
    <submittedName>
        <fullName evidence="4">Methyltransferase</fullName>
    </submittedName>
</protein>
<keyword evidence="4" id="KW-0489">Methyltransferase</keyword>
<dbReference type="GO" id="GO:0032259">
    <property type="term" value="P:methylation"/>
    <property type="evidence" value="ECO:0007669"/>
    <property type="project" value="UniProtKB-KW"/>
</dbReference>
<dbReference type="EMBL" id="POSP01000003">
    <property type="protein sequence ID" value="PND36707.1"/>
    <property type="molecule type" value="Genomic_DNA"/>
</dbReference>
<dbReference type="EMBL" id="POSP01000004">
    <property type="protein sequence ID" value="PND36611.1"/>
    <property type="molecule type" value="Genomic_DNA"/>
</dbReference>
<reference evidence="4 6" key="1">
    <citation type="submission" date="2018-01" db="EMBL/GenBank/DDBJ databases">
        <title>Draft genome sequence of Paucibacter aquatile CR182 isolated from freshwater of the Nakdong River.</title>
        <authorList>
            <person name="Choi A."/>
            <person name="Chung E.J."/>
        </authorList>
    </citation>
    <scope>NUCLEOTIDE SEQUENCE [LARGE SCALE GENOMIC DNA]</scope>
    <source>
        <strain evidence="4 6">CR182</strain>
    </source>
</reference>